<dbReference type="InterPro" id="IPR018060">
    <property type="entry name" value="HTH_AraC"/>
</dbReference>
<dbReference type="GO" id="GO:0005829">
    <property type="term" value="C:cytosol"/>
    <property type="evidence" value="ECO:0007669"/>
    <property type="project" value="TreeGrafter"/>
</dbReference>
<dbReference type="HOGENOM" id="CLU_047522_3_5_6"/>
<dbReference type="Gene3D" id="1.10.10.60">
    <property type="entry name" value="Homeodomain-like"/>
    <property type="match status" value="1"/>
</dbReference>
<dbReference type="Proteomes" id="UP000006843">
    <property type="component" value="Chromosome I"/>
</dbReference>
<dbReference type="SMART" id="SM00342">
    <property type="entry name" value="HTH_ARAC"/>
    <property type="match status" value="1"/>
</dbReference>
<dbReference type="PROSITE" id="PS01124">
    <property type="entry name" value="HTH_ARAC_FAMILY_2"/>
    <property type="match status" value="1"/>
</dbReference>
<organism evidence="5 6">
    <name type="scientific">Pseudoalteromonas translucida (strain TAC 125)</name>
    <dbReference type="NCBI Taxonomy" id="326442"/>
    <lineage>
        <taxon>Bacteria</taxon>
        <taxon>Pseudomonadati</taxon>
        <taxon>Pseudomonadota</taxon>
        <taxon>Gammaproteobacteria</taxon>
        <taxon>Alteromonadales</taxon>
        <taxon>Pseudoalteromonadaceae</taxon>
        <taxon>Pseudoalteromonas</taxon>
    </lineage>
</organism>
<dbReference type="AlphaFoldDB" id="Q3IFS9"/>
<dbReference type="STRING" id="326442.PSHAa0435"/>
<keyword evidence="6" id="KW-1185">Reference proteome</keyword>
<dbReference type="GO" id="GO:0000976">
    <property type="term" value="F:transcription cis-regulatory region binding"/>
    <property type="evidence" value="ECO:0007669"/>
    <property type="project" value="TreeGrafter"/>
</dbReference>
<dbReference type="PANTHER" id="PTHR47894">
    <property type="entry name" value="HTH-TYPE TRANSCRIPTIONAL REGULATOR GADX"/>
    <property type="match status" value="1"/>
</dbReference>
<dbReference type="InterPro" id="IPR032687">
    <property type="entry name" value="AraC-type_N"/>
</dbReference>
<dbReference type="PATRIC" id="fig|326442.8.peg.413"/>
<dbReference type="GO" id="GO:0003700">
    <property type="term" value="F:DNA-binding transcription factor activity"/>
    <property type="evidence" value="ECO:0007669"/>
    <property type="project" value="InterPro"/>
</dbReference>
<evidence type="ECO:0000259" key="4">
    <source>
        <dbReference type="PROSITE" id="PS01124"/>
    </source>
</evidence>
<evidence type="ECO:0000313" key="5">
    <source>
        <dbReference type="EMBL" id="CAI85533.1"/>
    </source>
</evidence>
<reference evidence="5 6" key="1">
    <citation type="journal article" date="2005" name="Genome Res.">
        <title>Coping with cold: the genome of the versatile marine Antarctica bacterium Pseudoalteromonas haloplanktis TAC125.</title>
        <authorList>
            <person name="Medigue C."/>
            <person name="Krin E."/>
            <person name="Pascal G."/>
            <person name="Barbe V."/>
            <person name="Bernsel A."/>
            <person name="Bertin P."/>
            <person name="Cheung F."/>
            <person name="Cruveiller S."/>
            <person name="Damico S."/>
            <person name="Duilio A."/>
            <person name="Fang G."/>
            <person name="Feller G."/>
            <person name="Mangenot S."/>
            <person name="Marino G."/>
            <person name="Nilsson J."/>
            <person name="Parilli E."/>
            <person name="Rocha E."/>
            <person name="Rouy Z."/>
            <person name="Sekowska A."/>
            <person name="Tutino M.L."/>
            <person name="Vallenet D."/>
            <person name="von Heijne G."/>
            <person name="Danchin A."/>
        </authorList>
    </citation>
    <scope>NUCLEOTIDE SEQUENCE [LARGE SCALE GENOMIC DNA]</scope>
    <source>
        <strain evidence="6">TAC 125</strain>
    </source>
</reference>
<proteinExistence type="predicted"/>
<dbReference type="eggNOG" id="COG2207">
    <property type="taxonomic scope" value="Bacteria"/>
</dbReference>
<evidence type="ECO:0000313" key="6">
    <source>
        <dbReference type="Proteomes" id="UP000006843"/>
    </source>
</evidence>
<keyword evidence="2" id="KW-0238">DNA-binding</keyword>
<dbReference type="BioCyc" id="PHAL326442:PSHA_RS02115-MONOMER"/>
<name>Q3IFS9_PSET1</name>
<keyword evidence="3" id="KW-0804">Transcription</keyword>
<dbReference type="SUPFAM" id="SSF46689">
    <property type="entry name" value="Homeodomain-like"/>
    <property type="match status" value="1"/>
</dbReference>
<protein>
    <submittedName>
        <fullName evidence="5">Transcriptional regulator, AraC family</fullName>
    </submittedName>
</protein>
<accession>Q3IFS9</accession>
<dbReference type="InterPro" id="IPR009057">
    <property type="entry name" value="Homeodomain-like_sf"/>
</dbReference>
<dbReference type="Pfam" id="PF12625">
    <property type="entry name" value="Arabinose_bd"/>
    <property type="match status" value="1"/>
</dbReference>
<dbReference type="PANTHER" id="PTHR47894:SF1">
    <property type="entry name" value="HTH-TYPE TRANSCRIPTIONAL REGULATOR VQSM"/>
    <property type="match status" value="1"/>
</dbReference>
<dbReference type="Pfam" id="PF12833">
    <property type="entry name" value="HTH_18"/>
    <property type="match status" value="1"/>
</dbReference>
<keyword evidence="1" id="KW-0805">Transcription regulation</keyword>
<dbReference type="KEGG" id="pha:PSHAa0435"/>
<evidence type="ECO:0000256" key="3">
    <source>
        <dbReference type="ARBA" id="ARBA00023163"/>
    </source>
</evidence>
<gene>
    <name evidence="5" type="ordered locus">PSHAa0435</name>
</gene>
<evidence type="ECO:0000256" key="1">
    <source>
        <dbReference type="ARBA" id="ARBA00023015"/>
    </source>
</evidence>
<evidence type="ECO:0000256" key="2">
    <source>
        <dbReference type="ARBA" id="ARBA00023125"/>
    </source>
</evidence>
<sequence length="337" mass="39432">MVRPYVTLNDKFIPVQGLVACLLELAQQRQLNQHKLLRGTGIFDEDLLRPDFYLSLSQLLRLLKQFNNLMPGRDAAFQLGHRLFPASSAEASAILHSRNLTQALRLLSCFRLQLAPLLFAHHYKYNDYSYLQLNDAVGLDEQQYQFVVELYCCLLVSASRYMLGERIPFHFEFPFQRPRHIYEYEEHLGLKLTFGRPSLIVKFAQKWLTSPLLRSSQLHRKLAMQQVNRDMLKQTFIEMISNYLHHHRQANLQQVSEHLNMSTATLKRRLKEHNLRFSQLQDRINMQLAFHFLTVQGLSNEVVAEKLAFHDAPNFRRACKRWTGLTPTELKALALSK</sequence>
<feature type="domain" description="HTH araC/xylS-type" evidence="4">
    <location>
        <begin position="234"/>
        <end position="333"/>
    </location>
</feature>
<dbReference type="EMBL" id="CR954246">
    <property type="protein sequence ID" value="CAI85533.1"/>
    <property type="molecule type" value="Genomic_DNA"/>
</dbReference>